<evidence type="ECO:0000256" key="1">
    <source>
        <dbReference type="SAM" id="MobiDB-lite"/>
    </source>
</evidence>
<feature type="compositionally biased region" description="Basic and acidic residues" evidence="1">
    <location>
        <begin position="18"/>
        <end position="37"/>
    </location>
</feature>
<dbReference type="AlphaFoldDB" id="Q892G6"/>
<gene>
    <name evidence="2" type="ordered locus">CTC_02133</name>
</gene>
<reference evidence="2 3" key="1">
    <citation type="journal article" date="2003" name="Proc. Natl. Acad. Sci. U.S.A.">
        <title>The genome sequence of Clostridium tetani, the causative agent of tetanus disease.</title>
        <authorList>
            <person name="Brueggemann H."/>
            <person name="Baumer S."/>
            <person name="Fricke W.F."/>
            <person name="Wiezer A."/>
            <person name="Liesegang H."/>
            <person name="Decker I."/>
            <person name="Herzberg C."/>
            <person name="Martinez-Arias R."/>
            <person name="Merkl R."/>
            <person name="Henne A."/>
            <person name="Gottschalk G."/>
        </authorList>
    </citation>
    <scope>NUCLEOTIDE SEQUENCE [LARGE SCALE GENOMIC DNA]</scope>
    <source>
        <strain evidence="3">Massachusetts / E88</strain>
    </source>
</reference>
<evidence type="ECO:0000313" key="2">
    <source>
        <dbReference type="EMBL" id="AAO36629.1"/>
    </source>
</evidence>
<proteinExistence type="predicted"/>
<protein>
    <submittedName>
        <fullName evidence="2">Phage-related protein</fullName>
    </submittedName>
</protein>
<dbReference type="STRING" id="212717.CTC_02133"/>
<dbReference type="InterPro" id="IPR006448">
    <property type="entry name" value="Phage_term_ssu_P27"/>
</dbReference>
<accession>Q892G6</accession>
<dbReference type="KEGG" id="ctc:CTC_02133"/>
<name>Q892G6_CLOTE</name>
<dbReference type="Pfam" id="PF05119">
    <property type="entry name" value="Terminase_4"/>
    <property type="match status" value="1"/>
</dbReference>
<feature type="region of interest" description="Disordered" evidence="1">
    <location>
        <begin position="1"/>
        <end position="38"/>
    </location>
</feature>
<dbReference type="EMBL" id="AE015927">
    <property type="protein sequence ID" value="AAO36629.1"/>
    <property type="molecule type" value="Genomic_DNA"/>
</dbReference>
<dbReference type="Proteomes" id="UP000001412">
    <property type="component" value="Chromosome"/>
</dbReference>
<evidence type="ECO:0000313" key="3">
    <source>
        <dbReference type="Proteomes" id="UP000001412"/>
    </source>
</evidence>
<dbReference type="HOGENOM" id="CLU_107958_0_1_9"/>
<organism evidence="2 3">
    <name type="scientific">Clostridium tetani (strain Massachusetts / E88)</name>
    <dbReference type="NCBI Taxonomy" id="212717"/>
    <lineage>
        <taxon>Bacteria</taxon>
        <taxon>Bacillati</taxon>
        <taxon>Bacillota</taxon>
        <taxon>Clostridia</taxon>
        <taxon>Eubacteriales</taxon>
        <taxon>Clostridiaceae</taxon>
        <taxon>Clostridium</taxon>
    </lineage>
</organism>
<sequence>MRKMARPSKSVKTMSKNLTKEEKESRLETEERLKGGVDKISPPSHLNVRQKKIFKYIVHELEVSGILGNLDIYILGTCSISIDRLQEIEKLINKDIERLLDKDLMSAKDKYTKDFFRCCNELSLSPQSRAKLGNINLQAKEQREDVLLQVLRGGSK</sequence>
<keyword evidence="3" id="KW-1185">Reference proteome</keyword>